<evidence type="ECO:0000256" key="1">
    <source>
        <dbReference type="ARBA" id="ARBA00003800"/>
    </source>
</evidence>
<dbReference type="InterPro" id="IPR029009">
    <property type="entry name" value="ASB_dom_sf"/>
</dbReference>
<dbReference type="NCBIfam" id="TIGR01327">
    <property type="entry name" value="PGDH"/>
    <property type="match status" value="1"/>
</dbReference>
<dbReference type="Pfam" id="PF19304">
    <property type="entry name" value="PGDH_inter"/>
    <property type="match status" value="1"/>
</dbReference>
<dbReference type="FunFam" id="3.40.50.720:FF:000021">
    <property type="entry name" value="D-3-phosphoglycerate dehydrogenase"/>
    <property type="match status" value="1"/>
</dbReference>
<dbReference type="EMBL" id="MIJE01000001">
    <property type="protein sequence ID" value="OEF98505.1"/>
    <property type="molecule type" value="Genomic_DNA"/>
</dbReference>
<evidence type="ECO:0000256" key="9">
    <source>
        <dbReference type="RuleBase" id="RU363003"/>
    </source>
</evidence>
<protein>
    <recommendedName>
        <fullName evidence="4 9">D-3-phosphoglycerate dehydrogenase</fullName>
        <ecNumber evidence="9">1.1.1.95</ecNumber>
    </recommendedName>
</protein>
<dbReference type="Gene3D" id="3.40.50.720">
    <property type="entry name" value="NAD(P)-binding Rossmann-like Domain"/>
    <property type="match status" value="2"/>
</dbReference>
<dbReference type="FunFam" id="3.30.70.260:FF:000008">
    <property type="entry name" value="D-3-phosphoglycerate dehydrogenase, chloroplastic"/>
    <property type="match status" value="1"/>
</dbReference>
<dbReference type="InterPro" id="IPR006236">
    <property type="entry name" value="PGDH"/>
</dbReference>
<keyword evidence="12" id="KW-1185">Reference proteome</keyword>
<evidence type="ECO:0000256" key="8">
    <source>
        <dbReference type="ARBA" id="ARBA00048731"/>
    </source>
</evidence>
<evidence type="ECO:0000313" key="11">
    <source>
        <dbReference type="EMBL" id="OEF98505.1"/>
    </source>
</evidence>
<keyword evidence="9" id="KW-0028">Amino-acid biosynthesis</keyword>
<accession>A0A1E5G5Y2</accession>
<evidence type="ECO:0000256" key="4">
    <source>
        <dbReference type="ARBA" id="ARBA00021582"/>
    </source>
</evidence>
<evidence type="ECO:0000256" key="2">
    <source>
        <dbReference type="ARBA" id="ARBA00005216"/>
    </source>
</evidence>
<comment type="pathway">
    <text evidence="2 9">Amino-acid biosynthesis; L-serine biosynthesis; L-serine from 3-phospho-D-glycerate: step 1/3.</text>
</comment>
<comment type="function">
    <text evidence="1">Catalyzes the reversible oxidation of 3-phospho-D-glycerate to 3-phosphonooxypyruvate, the first step of the phosphorylated L-serine biosynthesis pathway. Also catalyzes the reversible oxidation of 2-hydroxyglutarate to 2-oxoglutarate.</text>
</comment>
<evidence type="ECO:0000256" key="6">
    <source>
        <dbReference type="ARBA" id="ARBA00023027"/>
    </source>
</evidence>
<dbReference type="PANTHER" id="PTHR42938:SF47">
    <property type="entry name" value="HYDROXYPYRUVATE REDUCTASE"/>
    <property type="match status" value="1"/>
</dbReference>
<dbReference type="AlphaFoldDB" id="A0A1E5G5Y2"/>
<dbReference type="CDD" id="cd04902">
    <property type="entry name" value="ACT_3PGDH-xct"/>
    <property type="match status" value="1"/>
</dbReference>
<dbReference type="PANTHER" id="PTHR42938">
    <property type="entry name" value="FORMATE DEHYDROGENASE 1"/>
    <property type="match status" value="1"/>
</dbReference>
<evidence type="ECO:0000256" key="3">
    <source>
        <dbReference type="ARBA" id="ARBA00005854"/>
    </source>
</evidence>
<dbReference type="InterPro" id="IPR002912">
    <property type="entry name" value="ACT_dom"/>
</dbReference>
<dbReference type="EC" id="1.1.1.95" evidence="9"/>
<reference evidence="11 12" key="1">
    <citation type="submission" date="2016-09" db="EMBL/GenBank/DDBJ databases">
        <title>Draft genome sequence for the type strain of Desulfuribacillus alkaliarsenatis AHT28, an obligately anaerobic, sulfidogenic bacterium isolated from Russian soda lake sediments.</title>
        <authorList>
            <person name="Abin C.A."/>
            <person name="Hollibaugh J.T."/>
        </authorList>
    </citation>
    <scope>NUCLEOTIDE SEQUENCE [LARGE SCALE GENOMIC DNA]</scope>
    <source>
        <strain evidence="11 12">AHT28</strain>
    </source>
</reference>
<evidence type="ECO:0000256" key="5">
    <source>
        <dbReference type="ARBA" id="ARBA00023002"/>
    </source>
</evidence>
<dbReference type="InterPro" id="IPR045626">
    <property type="entry name" value="PGDH_ASB_dom"/>
</dbReference>
<feature type="domain" description="ACT" evidence="10">
    <location>
        <begin position="455"/>
        <end position="527"/>
    </location>
</feature>
<dbReference type="Pfam" id="PF02826">
    <property type="entry name" value="2-Hacid_dh_C"/>
    <property type="match status" value="1"/>
</dbReference>
<sequence>MFKVLVSDPISNVGLKTLIEDSEIELDVKTGLEKEELLKIIGNYDALLVRSQTKVTAEVINAGTNLKVIGRAGVGVDNIDLDAATDHGLLVINAPDGNTISTAEHAFAMLISMARNIPQAHGKLKHGVWDRKSFTGVELNKKVLGVVGVGRIGAEVVKRAKSFNMEILGYDPFMSQERAEKLGITLATVEEIFANADFITFHTPLTKETKYMLDKPQFATMKKGVRIVNCARGGIVNEVALYDAIKEGIVAGAALDVFEEEPAVGNPLLDLPQVVTTPHLGASTEEAQLNVAIDVAEEVANVLKGKGFKNAVNLPILPEEDFAELKPYLKLGQKLGQLAAQLCSGIIEKLEITYAGNIADLKCEPLTRYIVRGLLSYHLADDVNYINALKMAKSKHVDIIESKTSTAKGFANLVSITVTTSNDKVKVSGSLLNGYGTRIVNINGYTVDANPVGHMLIAQHTDMPGIIGNVGTILGEAKINIATMQVGRKEIGGNAIMVLGVDKSISEDVIESLEKIDGIKKIFNVDLQN</sequence>
<dbReference type="SUPFAM" id="SSF143548">
    <property type="entry name" value="Serine metabolism enzymes domain"/>
    <property type="match status" value="1"/>
</dbReference>
<organism evidence="11 12">
    <name type="scientific">Desulfuribacillus alkaliarsenatis</name>
    <dbReference type="NCBI Taxonomy" id="766136"/>
    <lineage>
        <taxon>Bacteria</taxon>
        <taxon>Bacillati</taxon>
        <taxon>Bacillota</taxon>
        <taxon>Desulfuribacillia</taxon>
        <taxon>Desulfuribacillales</taxon>
        <taxon>Desulfuribacillaceae</taxon>
        <taxon>Desulfuribacillus</taxon>
    </lineage>
</organism>
<keyword evidence="6 9" id="KW-0520">NAD</keyword>
<comment type="catalytic activity">
    <reaction evidence="8 9">
        <text>(2R)-3-phosphoglycerate + NAD(+) = 3-phosphooxypyruvate + NADH + H(+)</text>
        <dbReference type="Rhea" id="RHEA:12641"/>
        <dbReference type="ChEBI" id="CHEBI:15378"/>
        <dbReference type="ChEBI" id="CHEBI:18110"/>
        <dbReference type="ChEBI" id="CHEBI:57540"/>
        <dbReference type="ChEBI" id="CHEBI:57945"/>
        <dbReference type="ChEBI" id="CHEBI:58272"/>
        <dbReference type="EC" id="1.1.1.95"/>
    </reaction>
</comment>
<dbReference type="STRING" id="766136.BHF68_02190"/>
<dbReference type="InterPro" id="IPR036291">
    <property type="entry name" value="NAD(P)-bd_dom_sf"/>
</dbReference>
<keyword evidence="5 9" id="KW-0560">Oxidoreductase</keyword>
<dbReference type="SUPFAM" id="SSF55021">
    <property type="entry name" value="ACT-like"/>
    <property type="match status" value="1"/>
</dbReference>
<evidence type="ECO:0000259" key="10">
    <source>
        <dbReference type="PROSITE" id="PS51671"/>
    </source>
</evidence>
<dbReference type="SUPFAM" id="SSF51735">
    <property type="entry name" value="NAD(P)-binding Rossmann-fold domains"/>
    <property type="match status" value="1"/>
</dbReference>
<comment type="caution">
    <text evidence="11">The sequence shown here is derived from an EMBL/GenBank/DDBJ whole genome shotgun (WGS) entry which is preliminary data.</text>
</comment>
<proteinExistence type="inferred from homology"/>
<evidence type="ECO:0000256" key="7">
    <source>
        <dbReference type="ARBA" id="ARBA00048126"/>
    </source>
</evidence>
<name>A0A1E5G5Y2_9FIRM</name>
<dbReference type="UniPathway" id="UPA00135">
    <property type="reaction ID" value="UER00196"/>
</dbReference>
<dbReference type="Pfam" id="PF00389">
    <property type="entry name" value="2-Hacid_dh"/>
    <property type="match status" value="1"/>
</dbReference>
<dbReference type="CDD" id="cd12173">
    <property type="entry name" value="PGDH_4"/>
    <property type="match status" value="1"/>
</dbReference>
<dbReference type="FunFam" id="3.30.1330.90:FF:000003">
    <property type="entry name" value="D-3-phosphoglycerate dehydrogenase"/>
    <property type="match status" value="1"/>
</dbReference>
<dbReference type="GO" id="GO:0051287">
    <property type="term" value="F:NAD binding"/>
    <property type="evidence" value="ECO:0007669"/>
    <property type="project" value="UniProtKB-UniRule"/>
</dbReference>
<dbReference type="Gene3D" id="3.30.70.260">
    <property type="match status" value="1"/>
</dbReference>
<dbReference type="InterPro" id="IPR006139">
    <property type="entry name" value="D-isomer_2_OHA_DH_cat_dom"/>
</dbReference>
<comment type="similarity">
    <text evidence="3 9">Belongs to the D-isomer specific 2-hydroxyacid dehydrogenase family.</text>
</comment>
<keyword evidence="9" id="KW-0718">Serine biosynthesis</keyword>
<dbReference type="InterPro" id="IPR029753">
    <property type="entry name" value="D-isomer_DH_CS"/>
</dbReference>
<dbReference type="Pfam" id="PF01842">
    <property type="entry name" value="ACT"/>
    <property type="match status" value="1"/>
</dbReference>
<dbReference type="PROSITE" id="PS51671">
    <property type="entry name" value="ACT"/>
    <property type="match status" value="1"/>
</dbReference>
<dbReference type="InterPro" id="IPR045865">
    <property type="entry name" value="ACT-like_dom_sf"/>
</dbReference>
<dbReference type="InterPro" id="IPR006140">
    <property type="entry name" value="D-isomer_DH_NAD-bd"/>
</dbReference>
<dbReference type="PROSITE" id="PS00671">
    <property type="entry name" value="D_2_HYDROXYACID_DH_3"/>
    <property type="match status" value="1"/>
</dbReference>
<gene>
    <name evidence="11" type="ORF">BHF68_02190</name>
</gene>
<dbReference type="RefSeq" id="WP_069641997.1">
    <property type="nucleotide sequence ID" value="NZ_MIJE01000001.1"/>
</dbReference>
<dbReference type="SUPFAM" id="SSF52283">
    <property type="entry name" value="Formate/glycerate dehydrogenase catalytic domain-like"/>
    <property type="match status" value="1"/>
</dbReference>
<dbReference type="PROSITE" id="PS00670">
    <property type="entry name" value="D_2_HYDROXYACID_DH_2"/>
    <property type="match status" value="1"/>
</dbReference>
<dbReference type="PROSITE" id="PS00065">
    <property type="entry name" value="D_2_HYDROXYACID_DH_1"/>
    <property type="match status" value="1"/>
</dbReference>
<dbReference type="OrthoDB" id="9805416at2"/>
<comment type="catalytic activity">
    <reaction evidence="7">
        <text>(R)-2-hydroxyglutarate + NAD(+) = 2-oxoglutarate + NADH + H(+)</text>
        <dbReference type="Rhea" id="RHEA:49612"/>
        <dbReference type="ChEBI" id="CHEBI:15378"/>
        <dbReference type="ChEBI" id="CHEBI:15801"/>
        <dbReference type="ChEBI" id="CHEBI:16810"/>
        <dbReference type="ChEBI" id="CHEBI:57540"/>
        <dbReference type="ChEBI" id="CHEBI:57945"/>
        <dbReference type="EC" id="1.1.1.399"/>
    </reaction>
</comment>
<dbReference type="Proteomes" id="UP000094296">
    <property type="component" value="Unassembled WGS sequence"/>
</dbReference>
<dbReference type="GO" id="GO:0004617">
    <property type="term" value="F:phosphoglycerate dehydrogenase activity"/>
    <property type="evidence" value="ECO:0007669"/>
    <property type="project" value="UniProtKB-UniRule"/>
</dbReference>
<dbReference type="InterPro" id="IPR029752">
    <property type="entry name" value="D-isomer_DH_CS1"/>
</dbReference>
<dbReference type="Gene3D" id="3.30.1330.90">
    <property type="entry name" value="D-3-phosphoglycerate dehydrogenase, domain 3"/>
    <property type="match status" value="1"/>
</dbReference>
<evidence type="ECO:0000313" key="12">
    <source>
        <dbReference type="Proteomes" id="UP000094296"/>
    </source>
</evidence>
<dbReference type="GO" id="GO:0006564">
    <property type="term" value="P:L-serine biosynthetic process"/>
    <property type="evidence" value="ECO:0007669"/>
    <property type="project" value="UniProtKB-UniRule"/>
</dbReference>